<proteinExistence type="predicted"/>
<name>A0A8K0HCD9_9ROSA</name>
<dbReference type="GO" id="GO:0005524">
    <property type="term" value="F:ATP binding"/>
    <property type="evidence" value="ECO:0007669"/>
    <property type="project" value="TreeGrafter"/>
</dbReference>
<gene>
    <name evidence="1" type="ORF">FNV43_RR10297</name>
</gene>
<dbReference type="PANTHER" id="PTHR11573:SF6">
    <property type="entry name" value="RIBONUCLEOSIDE-DIPHOSPHATE REDUCTASE LARGE SUBUNIT"/>
    <property type="match status" value="1"/>
</dbReference>
<comment type="caution">
    <text evidence="1">The sequence shown here is derived from an EMBL/GenBank/DDBJ whole genome shotgun (WGS) entry which is preliminary data.</text>
</comment>
<evidence type="ECO:0000313" key="2">
    <source>
        <dbReference type="Proteomes" id="UP000796880"/>
    </source>
</evidence>
<protein>
    <submittedName>
        <fullName evidence="1">Uncharacterized protein</fullName>
    </submittedName>
</protein>
<dbReference type="AlphaFoldDB" id="A0A8K0HCD9"/>
<dbReference type="OrthoDB" id="1684714at2759"/>
<dbReference type="GO" id="GO:0009263">
    <property type="term" value="P:deoxyribonucleotide biosynthetic process"/>
    <property type="evidence" value="ECO:0007669"/>
    <property type="project" value="TreeGrafter"/>
</dbReference>
<organism evidence="1 2">
    <name type="scientific">Rhamnella rubrinervis</name>
    <dbReference type="NCBI Taxonomy" id="2594499"/>
    <lineage>
        <taxon>Eukaryota</taxon>
        <taxon>Viridiplantae</taxon>
        <taxon>Streptophyta</taxon>
        <taxon>Embryophyta</taxon>
        <taxon>Tracheophyta</taxon>
        <taxon>Spermatophyta</taxon>
        <taxon>Magnoliopsida</taxon>
        <taxon>eudicotyledons</taxon>
        <taxon>Gunneridae</taxon>
        <taxon>Pentapetalae</taxon>
        <taxon>rosids</taxon>
        <taxon>fabids</taxon>
        <taxon>Rosales</taxon>
        <taxon>Rhamnaceae</taxon>
        <taxon>rhamnoid group</taxon>
        <taxon>Rhamneae</taxon>
        <taxon>Rhamnella</taxon>
    </lineage>
</organism>
<evidence type="ECO:0000313" key="1">
    <source>
        <dbReference type="EMBL" id="KAF3449568.1"/>
    </source>
</evidence>
<dbReference type="Proteomes" id="UP000796880">
    <property type="component" value="Unassembled WGS sequence"/>
</dbReference>
<dbReference type="Gene3D" id="3.20.70.20">
    <property type="match status" value="1"/>
</dbReference>
<keyword evidence="2" id="KW-1185">Reference proteome</keyword>
<dbReference type="EMBL" id="VOIH02000004">
    <property type="protein sequence ID" value="KAF3449568.1"/>
    <property type="molecule type" value="Genomic_DNA"/>
</dbReference>
<dbReference type="SUPFAM" id="SSF51998">
    <property type="entry name" value="PFL-like glycyl radical enzymes"/>
    <property type="match status" value="1"/>
</dbReference>
<dbReference type="PANTHER" id="PTHR11573">
    <property type="entry name" value="RIBONUCLEOSIDE-DIPHOSPHATE REDUCTASE LARGE CHAIN"/>
    <property type="match status" value="1"/>
</dbReference>
<dbReference type="InterPro" id="IPR039718">
    <property type="entry name" value="Rrm1"/>
</dbReference>
<dbReference type="SUPFAM" id="SSF48168">
    <property type="entry name" value="R1 subunit of ribonucleotide reductase, N-terminal domain"/>
    <property type="match status" value="1"/>
</dbReference>
<accession>A0A8K0HCD9</accession>
<dbReference type="GO" id="GO:0005971">
    <property type="term" value="C:ribonucleoside-diphosphate reductase complex"/>
    <property type="evidence" value="ECO:0007669"/>
    <property type="project" value="TreeGrafter"/>
</dbReference>
<reference evidence="1" key="1">
    <citation type="submission" date="2020-03" db="EMBL/GenBank/DDBJ databases">
        <title>A high-quality chromosome-level genome assembly of a woody plant with both climbing and erect habits, Rhamnella rubrinervis.</title>
        <authorList>
            <person name="Lu Z."/>
            <person name="Yang Y."/>
            <person name="Zhu X."/>
            <person name="Sun Y."/>
        </authorList>
    </citation>
    <scope>NUCLEOTIDE SEQUENCE</scope>
    <source>
        <strain evidence="1">BYM</strain>
        <tissue evidence="1">Leaf</tissue>
    </source>
</reference>
<dbReference type="GO" id="GO:0004748">
    <property type="term" value="F:ribonucleoside-diphosphate reductase activity, thioredoxin disulfide as acceptor"/>
    <property type="evidence" value="ECO:0007669"/>
    <property type="project" value="TreeGrafter"/>
</dbReference>
<sequence>MHDNDDVDDGLSSEHRDQVLVAQKVCVGVYLTTSKLDELAAEITTTMTPNPPDYAPLAARNVASNLHKNRTNGTSNGLVPMFQVFNDTACYVDQGDARRRMLLMCTWSLAMTKFPRRSVEAVAILP</sequence>
<dbReference type="InterPro" id="IPR008926">
    <property type="entry name" value="RNR_R1-su_N"/>
</dbReference>